<gene>
    <name evidence="1" type="ORF">AA106556_0571</name>
</gene>
<dbReference type="PANTHER" id="PTHR30037:SF4">
    <property type="entry name" value="DNA-3-METHYLADENINE GLYCOSYLASE I"/>
    <property type="match status" value="1"/>
</dbReference>
<keyword evidence="2" id="KW-1185">Reference proteome</keyword>
<protein>
    <submittedName>
        <fullName evidence="1">DNA-3-methyladenine glycosylase I</fullName>
    </submittedName>
</protein>
<evidence type="ECO:0000313" key="2">
    <source>
        <dbReference type="Proteomes" id="UP001062443"/>
    </source>
</evidence>
<dbReference type="InterPro" id="IPR005019">
    <property type="entry name" value="Adenine_glyco"/>
</dbReference>
<name>A0ABQ0QHC6_9PROT</name>
<dbReference type="Proteomes" id="UP001062443">
    <property type="component" value="Unassembled WGS sequence"/>
</dbReference>
<dbReference type="PANTHER" id="PTHR30037">
    <property type="entry name" value="DNA-3-METHYLADENINE GLYCOSYLASE 1"/>
    <property type="match status" value="1"/>
</dbReference>
<dbReference type="Pfam" id="PF03352">
    <property type="entry name" value="Adenine_glyco"/>
    <property type="match status" value="1"/>
</dbReference>
<dbReference type="EMBL" id="BAQB01000005">
    <property type="protein sequence ID" value="GBR44866.1"/>
    <property type="molecule type" value="Genomic_DNA"/>
</dbReference>
<accession>A0ABQ0QHC6</accession>
<dbReference type="RefSeq" id="WP_068168931.1">
    <property type="nucleotide sequence ID" value="NZ_BAQB01000005.1"/>
</dbReference>
<dbReference type="SUPFAM" id="SSF48150">
    <property type="entry name" value="DNA-glycosylase"/>
    <property type="match status" value="1"/>
</dbReference>
<reference evidence="1" key="1">
    <citation type="submission" date="2013-04" db="EMBL/GenBank/DDBJ databases">
        <title>The genome sequencing project of 58 acetic acid bacteria.</title>
        <authorList>
            <person name="Okamoto-Kainuma A."/>
            <person name="Ishikawa M."/>
            <person name="Umino S."/>
            <person name="Koizumi Y."/>
            <person name="Shiwa Y."/>
            <person name="Yoshikawa H."/>
            <person name="Matsutani M."/>
            <person name="Matsushita K."/>
        </authorList>
    </citation>
    <scope>NUCLEOTIDE SEQUENCE</scope>
    <source>
        <strain evidence="1">NBRC 106556</strain>
    </source>
</reference>
<organism evidence="1 2">
    <name type="scientific">Neokomagataea tanensis NBRC 106556</name>
    <dbReference type="NCBI Taxonomy" id="1223519"/>
    <lineage>
        <taxon>Bacteria</taxon>
        <taxon>Pseudomonadati</taxon>
        <taxon>Pseudomonadota</taxon>
        <taxon>Alphaproteobacteria</taxon>
        <taxon>Acetobacterales</taxon>
        <taxon>Acetobacteraceae</taxon>
        <taxon>Neokomagataea</taxon>
    </lineage>
</organism>
<evidence type="ECO:0000313" key="1">
    <source>
        <dbReference type="EMBL" id="GBR44866.1"/>
    </source>
</evidence>
<dbReference type="InterPro" id="IPR011257">
    <property type="entry name" value="DNA_glycosylase"/>
</dbReference>
<proteinExistence type="predicted"/>
<comment type="caution">
    <text evidence="1">The sequence shown here is derived from an EMBL/GenBank/DDBJ whole genome shotgun (WGS) entry which is preliminary data.</text>
</comment>
<dbReference type="Gene3D" id="1.10.340.30">
    <property type="entry name" value="Hypothetical protein, domain 2"/>
    <property type="match status" value="1"/>
</dbReference>
<dbReference type="InterPro" id="IPR052891">
    <property type="entry name" value="DNA-3mA_glycosylase"/>
</dbReference>
<sequence>MIYRPRCTWAEATPLLQHYHDEEWGNPITEDRALWESLILEGFQAGLSWRIILERRAALRTAFADFIPEKLIHFTPHDVERLMQDKTIIRSRTKITSVISNARAYLDMRTQGESLNTLLRHYIPQYPITNPSEAPLTQSPLSQEIASALKKRGFKFVGPTIVYSWLQAIGRLNDHEPQCYAWRDNALTSQHDI</sequence>